<organism evidence="2 3">
    <name type="scientific">Lates calcarifer</name>
    <name type="common">Barramundi</name>
    <name type="synonym">Holocentrus calcarifer</name>
    <dbReference type="NCBI Taxonomy" id="8187"/>
    <lineage>
        <taxon>Eukaryota</taxon>
        <taxon>Metazoa</taxon>
        <taxon>Chordata</taxon>
        <taxon>Craniata</taxon>
        <taxon>Vertebrata</taxon>
        <taxon>Euteleostomi</taxon>
        <taxon>Actinopterygii</taxon>
        <taxon>Neopterygii</taxon>
        <taxon>Teleostei</taxon>
        <taxon>Neoteleostei</taxon>
        <taxon>Acanthomorphata</taxon>
        <taxon>Carangaria</taxon>
        <taxon>Carangaria incertae sedis</taxon>
        <taxon>Centropomidae</taxon>
        <taxon>Lates</taxon>
    </lineage>
</organism>
<reference evidence="3" key="1">
    <citation type="submission" date="2015-09" db="EMBL/GenBank/DDBJ databases">
        <authorList>
            <person name="Sai Rama Sridatta P."/>
        </authorList>
    </citation>
    <scope>NUCLEOTIDE SEQUENCE [LARGE SCALE GENOMIC DNA]</scope>
</reference>
<evidence type="ECO:0000313" key="3">
    <source>
        <dbReference type="Proteomes" id="UP000314980"/>
    </source>
</evidence>
<reference evidence="2" key="3">
    <citation type="submission" date="2025-09" db="UniProtKB">
        <authorList>
            <consortium name="Ensembl"/>
        </authorList>
    </citation>
    <scope>IDENTIFICATION</scope>
</reference>
<proteinExistence type="inferred from homology"/>
<evidence type="ECO:0008006" key="4">
    <source>
        <dbReference type="Google" id="ProtNLM"/>
    </source>
</evidence>
<dbReference type="Ensembl" id="ENSLCAT00010024200.1">
    <property type="protein sequence ID" value="ENSLCAP00010023681.1"/>
    <property type="gene ID" value="ENSLCAG00010011095.1"/>
</dbReference>
<evidence type="ECO:0000256" key="1">
    <source>
        <dbReference type="ARBA" id="ARBA00009024"/>
    </source>
</evidence>
<accession>A0A4W6DEE3</accession>
<dbReference type="Proteomes" id="UP000314980">
    <property type="component" value="Unassembled WGS sequence"/>
</dbReference>
<dbReference type="InterPro" id="IPR006461">
    <property type="entry name" value="PLAC_motif_containing"/>
</dbReference>
<dbReference type="InParanoid" id="A0A4W6DEE3"/>
<keyword evidence="3" id="KW-1185">Reference proteome</keyword>
<protein>
    <recommendedName>
        <fullName evidence="4">Plac8 onzin related protein 6</fullName>
    </recommendedName>
</protein>
<name>A0A4W6DEE3_LATCA</name>
<sequence length="192" mass="21547">MATNVFINNQQPQPPTLVAVHSNQWSTGICDCCSDLDVCCFACWCFPCFTCSTMSTFGENFCLPLLDMMLSTQPCTPPVSMSMRVAVRSRYGIQEDMTSDCMYATFCNTCSWCQIAREIKRRKQTLTIINAQPAYMGVQQYVMNAELGAVTSQPMISAEVLTSRFGFLSNSSQFPTIPITILVNSMCCYWRK</sequence>
<evidence type="ECO:0000313" key="2">
    <source>
        <dbReference type="Ensembl" id="ENSLCAP00010023681.1"/>
    </source>
</evidence>
<comment type="similarity">
    <text evidence="1">Belongs to the cornifelin family.</text>
</comment>
<reference evidence="2" key="2">
    <citation type="submission" date="2025-08" db="UniProtKB">
        <authorList>
            <consortium name="Ensembl"/>
        </authorList>
    </citation>
    <scope>IDENTIFICATION</scope>
</reference>
<dbReference type="Pfam" id="PF04749">
    <property type="entry name" value="PLAC8"/>
    <property type="match status" value="1"/>
</dbReference>
<dbReference type="PANTHER" id="PTHR15907">
    <property type="entry name" value="DUF614 FAMILY PROTEIN-RELATED"/>
    <property type="match status" value="1"/>
</dbReference>
<dbReference type="AlphaFoldDB" id="A0A4W6DEE3"/>
<dbReference type="GeneTree" id="ENSGT00940000163701"/>
<dbReference type="NCBIfam" id="TIGR01571">
    <property type="entry name" value="A_thal_Cys_rich"/>
    <property type="match status" value="1"/>
</dbReference>